<feature type="region of interest" description="Disordered" evidence="1">
    <location>
        <begin position="35"/>
        <end position="102"/>
    </location>
</feature>
<keyword evidence="2" id="KW-0732">Signal</keyword>
<feature type="chain" id="PRO_5047329709" description="Lipoprotein" evidence="2">
    <location>
        <begin position="26"/>
        <end position="235"/>
    </location>
</feature>
<comment type="caution">
    <text evidence="3">The sequence shown here is derived from an EMBL/GenBank/DDBJ whole genome shotgun (WGS) entry which is preliminary data.</text>
</comment>
<dbReference type="EMBL" id="JAGGDJ010000006">
    <property type="protein sequence ID" value="MBO7744852.1"/>
    <property type="molecule type" value="Genomic_DNA"/>
</dbReference>
<feature type="signal peptide" evidence="2">
    <location>
        <begin position="1"/>
        <end position="25"/>
    </location>
</feature>
<sequence length="235" mass="23569">MNTGYPKRIASAAAVVLLAVTLAGCQMRVAGLSAGDDAGGQASARNAGQGLSDSPQKAYDNKSKPGGAPVTGSLNGGENADPNAVTESSAGGKSAPSAKTEEAWNAKAPKLFGIAIGEAEASASAKLGKPSDVYPLDDDGGTLSVKEYAACSVGFSPDKKVKFVEVFGRSAATGLGGLRVGDTASAAVKKLGQPGTHTGSVLAYDAEGALLKLDLDPDNERILSIKLFASAENRT</sequence>
<accession>A0ABS3W9A5</accession>
<evidence type="ECO:0008006" key="5">
    <source>
        <dbReference type="Google" id="ProtNLM"/>
    </source>
</evidence>
<dbReference type="Proteomes" id="UP000670947">
    <property type="component" value="Unassembled WGS sequence"/>
</dbReference>
<proteinExistence type="predicted"/>
<evidence type="ECO:0000256" key="1">
    <source>
        <dbReference type="SAM" id="MobiDB-lite"/>
    </source>
</evidence>
<dbReference type="RefSeq" id="WP_208847788.1">
    <property type="nucleotide sequence ID" value="NZ_JAGGDJ010000006.1"/>
</dbReference>
<dbReference type="PROSITE" id="PS51257">
    <property type="entry name" value="PROKAR_LIPOPROTEIN"/>
    <property type="match status" value="1"/>
</dbReference>
<evidence type="ECO:0000313" key="3">
    <source>
        <dbReference type="EMBL" id="MBO7744852.1"/>
    </source>
</evidence>
<feature type="compositionally biased region" description="Low complexity" evidence="1">
    <location>
        <begin position="35"/>
        <end position="44"/>
    </location>
</feature>
<name>A0ABS3W9A5_9BACL</name>
<protein>
    <recommendedName>
        <fullName evidence="5">Lipoprotein</fullName>
    </recommendedName>
</protein>
<evidence type="ECO:0000256" key="2">
    <source>
        <dbReference type="SAM" id="SignalP"/>
    </source>
</evidence>
<gene>
    <name evidence="3" type="ORF">I8J29_11635</name>
</gene>
<reference evidence="3 4" key="1">
    <citation type="submission" date="2021-03" db="EMBL/GenBank/DDBJ databases">
        <title>Paenibacillus artemisicola MWE-103 whole genome sequence.</title>
        <authorList>
            <person name="Ham Y.J."/>
        </authorList>
    </citation>
    <scope>NUCLEOTIDE SEQUENCE [LARGE SCALE GENOMIC DNA]</scope>
    <source>
        <strain evidence="3 4">MWE-103</strain>
    </source>
</reference>
<organism evidence="3 4">
    <name type="scientific">Paenibacillus artemisiicola</name>
    <dbReference type="NCBI Taxonomy" id="1172618"/>
    <lineage>
        <taxon>Bacteria</taxon>
        <taxon>Bacillati</taxon>
        <taxon>Bacillota</taxon>
        <taxon>Bacilli</taxon>
        <taxon>Bacillales</taxon>
        <taxon>Paenibacillaceae</taxon>
        <taxon>Paenibacillus</taxon>
    </lineage>
</organism>
<evidence type="ECO:0000313" key="4">
    <source>
        <dbReference type="Proteomes" id="UP000670947"/>
    </source>
</evidence>
<keyword evidence="4" id="KW-1185">Reference proteome</keyword>
<feature type="compositionally biased region" description="Low complexity" evidence="1">
    <location>
        <begin position="88"/>
        <end position="98"/>
    </location>
</feature>